<gene>
    <name evidence="2" type="ORF">GCM10007175_02930</name>
</gene>
<keyword evidence="1" id="KW-0812">Transmembrane</keyword>
<keyword evidence="3" id="KW-1185">Reference proteome</keyword>
<keyword evidence="1" id="KW-1133">Transmembrane helix</keyword>
<organism evidence="2 3">
    <name type="scientific">Pseudarthrobacter scleromae</name>
    <dbReference type="NCBI Taxonomy" id="158897"/>
    <lineage>
        <taxon>Bacteria</taxon>
        <taxon>Bacillati</taxon>
        <taxon>Actinomycetota</taxon>
        <taxon>Actinomycetes</taxon>
        <taxon>Micrococcales</taxon>
        <taxon>Micrococcaceae</taxon>
        <taxon>Pseudarthrobacter</taxon>
    </lineage>
</organism>
<accession>A0ABQ2C9Y8</accession>
<sequence>MTKHAGDPSPNPEPPGVVWAPRQYGRGVETMTITEYVAALGGMLASLGGVGLLAAGLIRFRARH</sequence>
<reference evidence="3" key="1">
    <citation type="journal article" date="2019" name="Int. J. Syst. Evol. Microbiol.">
        <title>The Global Catalogue of Microorganisms (GCM) 10K type strain sequencing project: providing services to taxonomists for standard genome sequencing and annotation.</title>
        <authorList>
            <consortium name="The Broad Institute Genomics Platform"/>
            <consortium name="The Broad Institute Genome Sequencing Center for Infectious Disease"/>
            <person name="Wu L."/>
            <person name="Ma J."/>
        </authorList>
    </citation>
    <scope>NUCLEOTIDE SEQUENCE [LARGE SCALE GENOMIC DNA]</scope>
    <source>
        <strain evidence="3">CGMCC 1.3601</strain>
    </source>
</reference>
<evidence type="ECO:0000313" key="3">
    <source>
        <dbReference type="Proteomes" id="UP000658754"/>
    </source>
</evidence>
<feature type="transmembrane region" description="Helical" evidence="1">
    <location>
        <begin position="36"/>
        <end position="58"/>
    </location>
</feature>
<keyword evidence="1" id="KW-0472">Membrane</keyword>
<evidence type="ECO:0000313" key="2">
    <source>
        <dbReference type="EMBL" id="GGI69664.1"/>
    </source>
</evidence>
<dbReference type="Proteomes" id="UP000658754">
    <property type="component" value="Unassembled WGS sequence"/>
</dbReference>
<protein>
    <submittedName>
        <fullName evidence="2">Uncharacterized protein</fullName>
    </submittedName>
</protein>
<name>A0ABQ2C9Y8_9MICC</name>
<dbReference type="EMBL" id="BMKV01000001">
    <property type="protein sequence ID" value="GGI69664.1"/>
    <property type="molecule type" value="Genomic_DNA"/>
</dbReference>
<proteinExistence type="predicted"/>
<evidence type="ECO:0000256" key="1">
    <source>
        <dbReference type="SAM" id="Phobius"/>
    </source>
</evidence>
<comment type="caution">
    <text evidence="2">The sequence shown here is derived from an EMBL/GenBank/DDBJ whole genome shotgun (WGS) entry which is preliminary data.</text>
</comment>